<gene>
    <name evidence="2" type="ORF">GXM_02542</name>
</gene>
<reference evidence="2 3" key="1">
    <citation type="submission" date="2019-10" db="EMBL/GenBank/DDBJ databases">
        <title>Genomic and transcriptomic insights into the perfect genentic adaptation of a filamentous nitrogen-fixing cyanobacterium to rice fields.</title>
        <authorList>
            <person name="Chen Z."/>
        </authorList>
    </citation>
    <scope>NUCLEOTIDE SEQUENCE [LARGE SCALE GENOMIC DNA]</scope>
    <source>
        <strain evidence="2">CCNUC1</strain>
    </source>
</reference>
<dbReference type="PANTHER" id="PTHR35377">
    <property type="entry name" value="ANTITOXIN VAPB49-RELATED-RELATED"/>
    <property type="match status" value="1"/>
</dbReference>
<protein>
    <submittedName>
        <fullName evidence="2">Type II toxin-antitoxin system Phd/YefM family antitoxin</fullName>
    </submittedName>
</protein>
<sequence>MNWISVDEIKRDLLGYLQRVEAGETLVIIRGGKPIAEIKPTVKAPDLSRPFGLCGGEFIVPDDFDEPLPENIISEFEGK</sequence>
<evidence type="ECO:0000313" key="3">
    <source>
        <dbReference type="Proteomes" id="UP000326678"/>
    </source>
</evidence>
<comment type="similarity">
    <text evidence="1">Belongs to the phD/YefM antitoxin family.</text>
</comment>
<dbReference type="AlphaFoldDB" id="A0A5P8VXG3"/>
<accession>A0A5P8VXG3</accession>
<dbReference type="InterPro" id="IPR051416">
    <property type="entry name" value="phD-YefM_TA_antitoxins"/>
</dbReference>
<evidence type="ECO:0000256" key="1">
    <source>
        <dbReference type="ARBA" id="ARBA00009981"/>
    </source>
</evidence>
<evidence type="ECO:0000313" key="2">
    <source>
        <dbReference type="EMBL" id="QFS45067.1"/>
    </source>
</evidence>
<name>A0A5P8VXG3_9NOSO</name>
<dbReference type="EMBL" id="CP045226">
    <property type="protein sequence ID" value="QFS45067.1"/>
    <property type="molecule type" value="Genomic_DNA"/>
</dbReference>
<organism evidence="2 3">
    <name type="scientific">Nostoc sphaeroides CCNUC1</name>
    <dbReference type="NCBI Taxonomy" id="2653204"/>
    <lineage>
        <taxon>Bacteria</taxon>
        <taxon>Bacillati</taxon>
        <taxon>Cyanobacteriota</taxon>
        <taxon>Cyanophyceae</taxon>
        <taxon>Nostocales</taxon>
        <taxon>Nostocaceae</taxon>
        <taxon>Nostoc</taxon>
    </lineage>
</organism>
<dbReference type="InterPro" id="IPR036165">
    <property type="entry name" value="YefM-like_sf"/>
</dbReference>
<keyword evidence="3" id="KW-1185">Reference proteome</keyword>
<dbReference type="KEGG" id="nsh:GXM_02542"/>
<dbReference type="Proteomes" id="UP000326678">
    <property type="component" value="Chromosome Gxm1"/>
</dbReference>
<dbReference type="RefSeq" id="WP_152588898.1">
    <property type="nucleotide sequence ID" value="NZ_CP045226.1"/>
</dbReference>
<dbReference type="SUPFAM" id="SSF143120">
    <property type="entry name" value="YefM-like"/>
    <property type="match status" value="1"/>
</dbReference>
<proteinExistence type="inferred from homology"/>